<gene>
    <name evidence="4" type="primary">bamB</name>
    <name evidence="7" type="ORF">THMIRHAS_18570</name>
</gene>
<dbReference type="EMBL" id="AP021889">
    <property type="protein sequence ID" value="BBP46484.1"/>
    <property type="molecule type" value="Genomic_DNA"/>
</dbReference>
<dbReference type="PROSITE" id="PS51257">
    <property type="entry name" value="PROKAR_LIPOPROTEIN"/>
    <property type="match status" value="1"/>
</dbReference>
<comment type="similarity">
    <text evidence="4">Belongs to the BamB family.</text>
</comment>
<dbReference type="Pfam" id="PF13360">
    <property type="entry name" value="PQQ_2"/>
    <property type="match status" value="1"/>
</dbReference>
<dbReference type="PANTHER" id="PTHR34512:SF30">
    <property type="entry name" value="OUTER MEMBRANE PROTEIN ASSEMBLY FACTOR BAMB"/>
    <property type="match status" value="1"/>
</dbReference>
<name>A0A6F8PWU8_9GAMM</name>
<keyword evidence="1 4" id="KW-0732">Signal</keyword>
<evidence type="ECO:0000256" key="1">
    <source>
        <dbReference type="ARBA" id="ARBA00022729"/>
    </source>
</evidence>
<dbReference type="HAMAP" id="MF_00923">
    <property type="entry name" value="OM_assembly_BamB"/>
    <property type="match status" value="1"/>
</dbReference>
<evidence type="ECO:0000313" key="8">
    <source>
        <dbReference type="Proteomes" id="UP000501726"/>
    </source>
</evidence>
<sequence>MKASPSKLFAVIFMSSALAACSSTIKLEEPPKAALDSELTMDLQWQVAQVAMPNGDTRGLTIEQSPERVFVANSQGFVTALQKDNQSRWTDQVAWESRLDEVITAGPTLDGSNLYVGTAKGRLKALNPRTGELQWQVQLSSEILSKPVVFDNAVFTRTVDGKVYSLNRRDGKVIWVAEHQMPSLSLRGAPQVLPTEDFVFVAWETGIVQALSTVSGELQWEARIAIPAGRTDLERMVDVQANLQLRDGVLYALGYHGKLAAINPANGNFIFLKEVSGLRDFVIDEQAVYLVDENDVLYAFDAKSGAQLWKQQSMKNRFIGDLAMYQNQLLVTDSWGYLHWFNKLQGTEQSRFQHSNEYGDGDKIVRVEVDGEIIYVFDGSGMISRYKVRPSNLAQFRAKYGDTWY</sequence>
<proteinExistence type="inferred from homology"/>
<keyword evidence="4" id="KW-0564">Palmitate</keyword>
<feature type="domain" description="Pyrrolo-quinoline quinone repeat" evidence="6">
    <location>
        <begin position="78"/>
        <end position="311"/>
    </location>
</feature>
<dbReference type="Gene3D" id="2.130.10.10">
    <property type="entry name" value="YVTN repeat-like/Quinoprotein amine dehydrogenase"/>
    <property type="match status" value="1"/>
</dbReference>
<evidence type="ECO:0000259" key="6">
    <source>
        <dbReference type="Pfam" id="PF13360"/>
    </source>
</evidence>
<dbReference type="KEGG" id="tse:THMIRHAS_18570"/>
<evidence type="ECO:0000256" key="4">
    <source>
        <dbReference type="HAMAP-Rule" id="MF_00923"/>
    </source>
</evidence>
<dbReference type="InterPro" id="IPR011047">
    <property type="entry name" value="Quinoprotein_ADH-like_sf"/>
</dbReference>
<dbReference type="PANTHER" id="PTHR34512">
    <property type="entry name" value="CELL SURFACE PROTEIN"/>
    <property type="match status" value="1"/>
</dbReference>
<dbReference type="Proteomes" id="UP000501726">
    <property type="component" value="Chromosome"/>
</dbReference>
<organism evidence="7 8">
    <name type="scientific">Thiosulfatimonas sediminis</name>
    <dbReference type="NCBI Taxonomy" id="2675054"/>
    <lineage>
        <taxon>Bacteria</taxon>
        <taxon>Pseudomonadati</taxon>
        <taxon>Pseudomonadota</taxon>
        <taxon>Gammaproteobacteria</taxon>
        <taxon>Thiotrichales</taxon>
        <taxon>Piscirickettsiaceae</taxon>
        <taxon>Thiosulfatimonas</taxon>
    </lineage>
</organism>
<reference evidence="8" key="1">
    <citation type="submission" date="2019-11" db="EMBL/GenBank/DDBJ databases">
        <title>Isolation and characterization of two novel species in the genus Thiomicrorhabdus.</title>
        <authorList>
            <person name="Mochizuki J."/>
            <person name="Kojima H."/>
            <person name="Fukui M."/>
        </authorList>
    </citation>
    <scope>NUCLEOTIDE SEQUENCE [LARGE SCALE GENOMIC DNA]</scope>
    <source>
        <strain evidence="8">aks77</strain>
    </source>
</reference>
<evidence type="ECO:0000256" key="5">
    <source>
        <dbReference type="SAM" id="SignalP"/>
    </source>
</evidence>
<dbReference type="InterPro" id="IPR015943">
    <property type="entry name" value="WD40/YVTN_repeat-like_dom_sf"/>
</dbReference>
<evidence type="ECO:0000256" key="3">
    <source>
        <dbReference type="ARBA" id="ARBA00023237"/>
    </source>
</evidence>
<keyword evidence="4" id="KW-0449">Lipoprotein</keyword>
<feature type="signal peptide" evidence="5">
    <location>
        <begin position="1"/>
        <end position="19"/>
    </location>
</feature>
<keyword evidence="3 4" id="KW-0998">Cell outer membrane</keyword>
<dbReference type="InterPro" id="IPR017687">
    <property type="entry name" value="BamB"/>
</dbReference>
<evidence type="ECO:0000313" key="7">
    <source>
        <dbReference type="EMBL" id="BBP46484.1"/>
    </source>
</evidence>
<keyword evidence="8" id="KW-1185">Reference proteome</keyword>
<dbReference type="NCBIfam" id="TIGR03300">
    <property type="entry name" value="assembly_YfgL"/>
    <property type="match status" value="1"/>
</dbReference>
<comment type="subcellular location">
    <subcellularLocation>
        <location evidence="4">Cell outer membrane</location>
        <topology evidence="4">Lipid-anchor</topology>
    </subcellularLocation>
</comment>
<dbReference type="InterPro" id="IPR002372">
    <property type="entry name" value="PQQ_rpt_dom"/>
</dbReference>
<keyword evidence="2 4" id="KW-0472">Membrane</keyword>
<dbReference type="AlphaFoldDB" id="A0A6F8PWU8"/>
<dbReference type="InterPro" id="IPR018391">
    <property type="entry name" value="PQQ_b-propeller_rpt"/>
</dbReference>
<accession>A0A6F8PWU8</accession>
<protein>
    <recommendedName>
        <fullName evidence="4">Outer membrane protein assembly factor BamB</fullName>
    </recommendedName>
</protein>
<dbReference type="GO" id="GO:0051205">
    <property type="term" value="P:protein insertion into membrane"/>
    <property type="evidence" value="ECO:0007669"/>
    <property type="project" value="UniProtKB-UniRule"/>
</dbReference>
<evidence type="ECO:0000256" key="2">
    <source>
        <dbReference type="ARBA" id="ARBA00023136"/>
    </source>
</evidence>
<dbReference type="SMART" id="SM00564">
    <property type="entry name" value="PQQ"/>
    <property type="match status" value="5"/>
</dbReference>
<feature type="chain" id="PRO_5026403857" description="Outer membrane protein assembly factor BamB" evidence="5">
    <location>
        <begin position="20"/>
        <end position="405"/>
    </location>
</feature>
<dbReference type="GO" id="GO:0009279">
    <property type="term" value="C:cell outer membrane"/>
    <property type="evidence" value="ECO:0007669"/>
    <property type="project" value="UniProtKB-SubCell"/>
</dbReference>
<comment type="function">
    <text evidence="4">Part of the outer membrane protein assembly complex, which is involved in assembly and insertion of beta-barrel proteins into the outer membrane.</text>
</comment>
<dbReference type="RefSeq" id="WP_173273124.1">
    <property type="nucleotide sequence ID" value="NZ_AP021889.1"/>
</dbReference>
<dbReference type="GO" id="GO:0043165">
    <property type="term" value="P:Gram-negative-bacterium-type cell outer membrane assembly"/>
    <property type="evidence" value="ECO:0007669"/>
    <property type="project" value="UniProtKB-UniRule"/>
</dbReference>
<dbReference type="SUPFAM" id="SSF50998">
    <property type="entry name" value="Quinoprotein alcohol dehydrogenase-like"/>
    <property type="match status" value="1"/>
</dbReference>
<comment type="subunit">
    <text evidence="4">Part of the Bam complex.</text>
</comment>